<evidence type="ECO:0000313" key="2">
    <source>
        <dbReference type="Proteomes" id="UP000051621"/>
    </source>
</evidence>
<dbReference type="AlphaFoldDB" id="A0A0R1M492"/>
<comment type="caution">
    <text evidence="1">The sequence shown here is derived from an EMBL/GenBank/DDBJ whole genome shotgun (WGS) entry which is preliminary data.</text>
</comment>
<evidence type="ECO:0000313" key="1">
    <source>
        <dbReference type="EMBL" id="KRL02876.1"/>
    </source>
</evidence>
<dbReference type="Pfam" id="PF10704">
    <property type="entry name" value="DUF2508"/>
    <property type="match status" value="1"/>
</dbReference>
<keyword evidence="2" id="KW-1185">Reference proteome</keyword>
<sequence length="63" mass="7101">MLETIDSAAADWESAKQTQQAVREVDDELVAQTELAGAKYAFLYLEARRRKVKGHIQASIIEH</sequence>
<dbReference type="STRING" id="1423731.FC81_GL000366"/>
<organism evidence="1 2">
    <name type="scientific">Liquorilactobacillus capillatus DSM 19910</name>
    <dbReference type="NCBI Taxonomy" id="1423731"/>
    <lineage>
        <taxon>Bacteria</taxon>
        <taxon>Bacillati</taxon>
        <taxon>Bacillota</taxon>
        <taxon>Bacilli</taxon>
        <taxon>Lactobacillales</taxon>
        <taxon>Lactobacillaceae</taxon>
        <taxon>Liquorilactobacillus</taxon>
    </lineage>
</organism>
<accession>A0A0R1M492</accession>
<gene>
    <name evidence="1" type="ORF">FC81_GL000366</name>
</gene>
<protein>
    <recommendedName>
        <fullName evidence="3">DUF2508 domain-containing protein</fullName>
    </recommendedName>
</protein>
<dbReference type="Proteomes" id="UP000051621">
    <property type="component" value="Unassembled WGS sequence"/>
</dbReference>
<dbReference type="InterPro" id="IPR019644">
    <property type="entry name" value="DUF2508"/>
</dbReference>
<dbReference type="EMBL" id="AZEF01000008">
    <property type="protein sequence ID" value="KRL02876.1"/>
    <property type="molecule type" value="Genomic_DNA"/>
</dbReference>
<dbReference type="PATRIC" id="fig|1423731.3.peg.379"/>
<evidence type="ECO:0008006" key="3">
    <source>
        <dbReference type="Google" id="ProtNLM"/>
    </source>
</evidence>
<reference evidence="1 2" key="1">
    <citation type="journal article" date="2015" name="Genome Announc.">
        <title>Expanding the biotechnology potential of lactobacilli through comparative genomics of 213 strains and associated genera.</title>
        <authorList>
            <person name="Sun Z."/>
            <person name="Harris H.M."/>
            <person name="McCann A."/>
            <person name="Guo C."/>
            <person name="Argimon S."/>
            <person name="Zhang W."/>
            <person name="Yang X."/>
            <person name="Jeffery I.B."/>
            <person name="Cooney J.C."/>
            <person name="Kagawa T.F."/>
            <person name="Liu W."/>
            <person name="Song Y."/>
            <person name="Salvetti E."/>
            <person name="Wrobel A."/>
            <person name="Rasinkangas P."/>
            <person name="Parkhill J."/>
            <person name="Rea M.C."/>
            <person name="O'Sullivan O."/>
            <person name="Ritari J."/>
            <person name="Douillard F.P."/>
            <person name="Paul Ross R."/>
            <person name="Yang R."/>
            <person name="Briner A.E."/>
            <person name="Felis G.E."/>
            <person name="de Vos W.M."/>
            <person name="Barrangou R."/>
            <person name="Klaenhammer T.R."/>
            <person name="Caufield P.W."/>
            <person name="Cui Y."/>
            <person name="Zhang H."/>
            <person name="O'Toole P.W."/>
        </authorList>
    </citation>
    <scope>NUCLEOTIDE SEQUENCE [LARGE SCALE GENOMIC DNA]</scope>
    <source>
        <strain evidence="1 2">DSM 19910</strain>
    </source>
</reference>
<proteinExistence type="predicted"/>
<name>A0A0R1M492_9LACO</name>